<evidence type="ECO:0000313" key="1">
    <source>
        <dbReference type="EMBL" id="RHW74399.1"/>
    </source>
</evidence>
<proteinExistence type="predicted"/>
<evidence type="ECO:0000313" key="2">
    <source>
        <dbReference type="Proteomes" id="UP000266743"/>
    </source>
</evidence>
<gene>
    <name evidence="1" type="ORF">DPX39_010014600</name>
</gene>
<dbReference type="EMBL" id="QSBY01000001">
    <property type="protein sequence ID" value="RHW74399.1"/>
    <property type="molecule type" value="Genomic_DNA"/>
</dbReference>
<reference evidence="1 2" key="1">
    <citation type="submission" date="2018-09" db="EMBL/GenBank/DDBJ databases">
        <title>whole genome sequence of T. equiperdum IVM-t1 strain.</title>
        <authorList>
            <person name="Suganuma K."/>
        </authorList>
    </citation>
    <scope>NUCLEOTIDE SEQUENCE [LARGE SCALE GENOMIC DNA]</scope>
    <source>
        <strain evidence="1 2">IVM-t1</strain>
    </source>
</reference>
<dbReference type="Proteomes" id="UP000266743">
    <property type="component" value="Chromosome 1"/>
</dbReference>
<protein>
    <submittedName>
        <fullName evidence="1">Uncharacterized protein</fullName>
    </submittedName>
</protein>
<name>A0A3L6LCU9_9TRYP</name>
<sequence>MCSRSRMWRHMIAPECAVVKAGLRHLFLLLFFRSPNLWTILVRYCTWVPWISTKC</sequence>
<organism evidence="1 2">
    <name type="scientific">Trypanosoma brucei equiperdum</name>
    <dbReference type="NCBI Taxonomy" id="630700"/>
    <lineage>
        <taxon>Eukaryota</taxon>
        <taxon>Discoba</taxon>
        <taxon>Euglenozoa</taxon>
        <taxon>Kinetoplastea</taxon>
        <taxon>Metakinetoplastina</taxon>
        <taxon>Trypanosomatida</taxon>
        <taxon>Trypanosomatidae</taxon>
        <taxon>Trypanosoma</taxon>
    </lineage>
</organism>
<comment type="caution">
    <text evidence="1">The sequence shown here is derived from an EMBL/GenBank/DDBJ whole genome shotgun (WGS) entry which is preliminary data.</text>
</comment>
<accession>A0A3L6LCU9</accession>
<dbReference type="AlphaFoldDB" id="A0A3L6LCU9"/>